<protein>
    <submittedName>
        <fullName evidence="2">Uncharacterized protein</fullName>
    </submittedName>
</protein>
<dbReference type="Proteomes" id="UP000594454">
    <property type="component" value="Chromosome 2"/>
</dbReference>
<feature type="region of interest" description="Disordered" evidence="1">
    <location>
        <begin position="73"/>
        <end position="98"/>
    </location>
</feature>
<reference evidence="2 3" key="1">
    <citation type="submission" date="2020-11" db="EMBL/GenBank/DDBJ databases">
        <authorList>
            <person name="Wallbank WR R."/>
            <person name="Pardo Diaz C."/>
            <person name="Kozak K."/>
            <person name="Martin S."/>
            <person name="Jiggins C."/>
            <person name="Moest M."/>
            <person name="Warren A I."/>
            <person name="Generalovic N T."/>
            <person name="Byers J.R.P. K."/>
            <person name="Montejo-Kovacevich G."/>
            <person name="Yen C E."/>
        </authorList>
    </citation>
    <scope>NUCLEOTIDE SEQUENCE [LARGE SCALE GENOMIC DNA]</scope>
</reference>
<sequence length="98" mass="11201">MAPESHYYIPCVWALISNVILFNLDGEYIELQAVTTATLYTLLKLPKQQITKGQEIFWQVQVPMADKFRACNRNGKYNGGEKLNKNGEKRNEYGSKAT</sequence>
<feature type="compositionally biased region" description="Basic and acidic residues" evidence="1">
    <location>
        <begin position="82"/>
        <end position="98"/>
    </location>
</feature>
<keyword evidence="3" id="KW-1185">Reference proteome</keyword>
<evidence type="ECO:0000256" key="1">
    <source>
        <dbReference type="SAM" id="MobiDB-lite"/>
    </source>
</evidence>
<organism evidence="2 3">
    <name type="scientific">Hermetia illucens</name>
    <name type="common">Black soldier fly</name>
    <dbReference type="NCBI Taxonomy" id="343691"/>
    <lineage>
        <taxon>Eukaryota</taxon>
        <taxon>Metazoa</taxon>
        <taxon>Ecdysozoa</taxon>
        <taxon>Arthropoda</taxon>
        <taxon>Hexapoda</taxon>
        <taxon>Insecta</taxon>
        <taxon>Pterygota</taxon>
        <taxon>Neoptera</taxon>
        <taxon>Endopterygota</taxon>
        <taxon>Diptera</taxon>
        <taxon>Brachycera</taxon>
        <taxon>Stratiomyomorpha</taxon>
        <taxon>Stratiomyidae</taxon>
        <taxon>Hermetiinae</taxon>
        <taxon>Hermetia</taxon>
    </lineage>
</organism>
<dbReference type="InParanoid" id="A0A7R8YQK7"/>
<dbReference type="EMBL" id="LR899010">
    <property type="protein sequence ID" value="CAD7081481.1"/>
    <property type="molecule type" value="Genomic_DNA"/>
</dbReference>
<accession>A0A7R8YQK7</accession>
<gene>
    <name evidence="2" type="ORF">HERILL_LOCUS4582</name>
</gene>
<evidence type="ECO:0000313" key="3">
    <source>
        <dbReference type="Proteomes" id="UP000594454"/>
    </source>
</evidence>
<dbReference type="AlphaFoldDB" id="A0A7R8YQK7"/>
<name>A0A7R8YQK7_HERIL</name>
<evidence type="ECO:0000313" key="2">
    <source>
        <dbReference type="EMBL" id="CAD7081481.1"/>
    </source>
</evidence>
<proteinExistence type="predicted"/>